<dbReference type="Proteomes" id="UP000280434">
    <property type="component" value="Unassembled WGS sequence"/>
</dbReference>
<keyword evidence="2" id="KW-1185">Reference proteome</keyword>
<dbReference type="SUPFAM" id="SSF55021">
    <property type="entry name" value="ACT-like"/>
    <property type="match status" value="1"/>
</dbReference>
<name>A0A494X970_9BURK</name>
<dbReference type="Gene3D" id="3.30.2130.10">
    <property type="entry name" value="VC0802-like"/>
    <property type="match status" value="1"/>
</dbReference>
<dbReference type="OrthoDB" id="1438443at2"/>
<proteinExistence type="predicted"/>
<dbReference type="RefSeq" id="WP_121278973.1">
    <property type="nucleotide sequence ID" value="NZ_RBZV01000006.1"/>
</dbReference>
<evidence type="ECO:0000313" key="2">
    <source>
        <dbReference type="Proteomes" id="UP000280434"/>
    </source>
</evidence>
<organism evidence="1 2">
    <name type="scientific">Trinickia fusca</name>
    <dbReference type="NCBI Taxonomy" id="2419777"/>
    <lineage>
        <taxon>Bacteria</taxon>
        <taxon>Pseudomonadati</taxon>
        <taxon>Pseudomonadota</taxon>
        <taxon>Betaproteobacteria</taxon>
        <taxon>Burkholderiales</taxon>
        <taxon>Burkholderiaceae</taxon>
        <taxon>Trinickia</taxon>
    </lineage>
</organism>
<evidence type="ECO:0000313" key="1">
    <source>
        <dbReference type="EMBL" id="RKP47000.1"/>
    </source>
</evidence>
<protein>
    <submittedName>
        <fullName evidence="1">Amino acid-binding ACT domain-containing protein</fullName>
    </submittedName>
</protein>
<dbReference type="AlphaFoldDB" id="A0A494X970"/>
<gene>
    <name evidence="1" type="ORF">D7S89_16795</name>
</gene>
<reference evidence="1 2" key="1">
    <citation type="submission" date="2018-10" db="EMBL/GenBank/DDBJ databases">
        <title>Paraburkholderia sp. 7MK8-2, isolated from soil.</title>
        <authorList>
            <person name="Gao Z.-H."/>
            <person name="Qiu L.-H."/>
        </authorList>
    </citation>
    <scope>NUCLEOTIDE SEQUENCE [LARGE SCALE GENOMIC DNA]</scope>
    <source>
        <strain evidence="1 2">7MK8-2</strain>
    </source>
</reference>
<dbReference type="EMBL" id="RBZV01000006">
    <property type="protein sequence ID" value="RKP47000.1"/>
    <property type="molecule type" value="Genomic_DNA"/>
</dbReference>
<sequence>MQDVSIDLDHCPGALAQMGEVLGAAGVSVEGGGVWAVGARGVAHFLFEDGECARQVLEAAGIKVDAVRDVLIQKLHQAVPGQLGMIGRRMAQAGVNIETMYSDHDHRLILVVDDYEKGRAVSEAWERDRLAAQHLARTE</sequence>
<dbReference type="InterPro" id="IPR045865">
    <property type="entry name" value="ACT-like_dom_sf"/>
</dbReference>
<comment type="caution">
    <text evidence="1">The sequence shown here is derived from an EMBL/GenBank/DDBJ whole genome shotgun (WGS) entry which is preliminary data.</text>
</comment>
<accession>A0A494X970</accession>